<dbReference type="GO" id="GO:0008270">
    <property type="term" value="F:zinc ion binding"/>
    <property type="evidence" value="ECO:0007669"/>
    <property type="project" value="InterPro"/>
</dbReference>
<keyword evidence="7" id="KW-1185">Reference proteome</keyword>
<organism evidence="6 7">
    <name type="scientific">Microthyrium microscopicum</name>
    <dbReference type="NCBI Taxonomy" id="703497"/>
    <lineage>
        <taxon>Eukaryota</taxon>
        <taxon>Fungi</taxon>
        <taxon>Dikarya</taxon>
        <taxon>Ascomycota</taxon>
        <taxon>Pezizomycotina</taxon>
        <taxon>Dothideomycetes</taxon>
        <taxon>Dothideomycetes incertae sedis</taxon>
        <taxon>Microthyriales</taxon>
        <taxon>Microthyriaceae</taxon>
        <taxon>Microthyrium</taxon>
    </lineage>
</organism>
<reference evidence="6" key="1">
    <citation type="journal article" date="2020" name="Stud. Mycol.">
        <title>101 Dothideomycetes genomes: a test case for predicting lifestyles and emergence of pathogens.</title>
        <authorList>
            <person name="Haridas S."/>
            <person name="Albert R."/>
            <person name="Binder M."/>
            <person name="Bloem J."/>
            <person name="Labutti K."/>
            <person name="Salamov A."/>
            <person name="Andreopoulos B."/>
            <person name="Baker S."/>
            <person name="Barry K."/>
            <person name="Bills G."/>
            <person name="Bluhm B."/>
            <person name="Cannon C."/>
            <person name="Castanera R."/>
            <person name="Culley D."/>
            <person name="Daum C."/>
            <person name="Ezra D."/>
            <person name="Gonzalez J."/>
            <person name="Henrissat B."/>
            <person name="Kuo A."/>
            <person name="Liang C."/>
            <person name="Lipzen A."/>
            <person name="Lutzoni F."/>
            <person name="Magnuson J."/>
            <person name="Mondo S."/>
            <person name="Nolan M."/>
            <person name="Ohm R."/>
            <person name="Pangilinan J."/>
            <person name="Park H.-J."/>
            <person name="Ramirez L."/>
            <person name="Alfaro M."/>
            <person name="Sun H."/>
            <person name="Tritt A."/>
            <person name="Yoshinaga Y."/>
            <person name="Zwiers L.-H."/>
            <person name="Turgeon B."/>
            <person name="Goodwin S."/>
            <person name="Spatafora J."/>
            <person name="Crous P."/>
            <person name="Grigoriev I."/>
        </authorList>
    </citation>
    <scope>NUCLEOTIDE SEQUENCE</scope>
    <source>
        <strain evidence="6">CBS 115976</strain>
    </source>
</reference>
<evidence type="ECO:0000256" key="1">
    <source>
        <dbReference type="ARBA" id="ARBA00022723"/>
    </source>
</evidence>
<dbReference type="InterPro" id="IPR007219">
    <property type="entry name" value="XnlR_reg_dom"/>
</dbReference>
<dbReference type="GO" id="GO:0006351">
    <property type="term" value="P:DNA-templated transcription"/>
    <property type="evidence" value="ECO:0007669"/>
    <property type="project" value="InterPro"/>
</dbReference>
<dbReference type="PANTHER" id="PTHR47840">
    <property type="entry name" value="ZN(II)2CYS6 TRANSCRIPTION FACTOR (EUROFUNG)-RELATED"/>
    <property type="match status" value="1"/>
</dbReference>
<accession>A0A6A6U790</accession>
<evidence type="ECO:0000313" key="7">
    <source>
        <dbReference type="Proteomes" id="UP000799302"/>
    </source>
</evidence>
<name>A0A6A6U790_9PEZI</name>
<keyword evidence="2" id="KW-0805">Transcription regulation</keyword>
<dbReference type="PROSITE" id="PS00463">
    <property type="entry name" value="ZN2_CY6_FUNGAL_1"/>
    <property type="match status" value="1"/>
</dbReference>
<keyword evidence="4" id="KW-0539">Nucleus</keyword>
<keyword evidence="1" id="KW-0479">Metal-binding</keyword>
<dbReference type="EMBL" id="MU004236">
    <property type="protein sequence ID" value="KAF2668135.1"/>
    <property type="molecule type" value="Genomic_DNA"/>
</dbReference>
<dbReference type="PROSITE" id="PS50048">
    <property type="entry name" value="ZN2_CY6_FUNGAL_2"/>
    <property type="match status" value="1"/>
</dbReference>
<dbReference type="GO" id="GO:0003677">
    <property type="term" value="F:DNA binding"/>
    <property type="evidence" value="ECO:0007669"/>
    <property type="project" value="InterPro"/>
</dbReference>
<evidence type="ECO:0000256" key="3">
    <source>
        <dbReference type="ARBA" id="ARBA00023163"/>
    </source>
</evidence>
<keyword evidence="3" id="KW-0804">Transcription</keyword>
<dbReference type="CDD" id="cd12148">
    <property type="entry name" value="fungal_TF_MHR"/>
    <property type="match status" value="1"/>
</dbReference>
<dbReference type="GO" id="GO:0000981">
    <property type="term" value="F:DNA-binding transcription factor activity, RNA polymerase II-specific"/>
    <property type="evidence" value="ECO:0007669"/>
    <property type="project" value="InterPro"/>
</dbReference>
<evidence type="ECO:0000256" key="4">
    <source>
        <dbReference type="ARBA" id="ARBA00023242"/>
    </source>
</evidence>
<dbReference type="SMART" id="SM00066">
    <property type="entry name" value="GAL4"/>
    <property type="match status" value="1"/>
</dbReference>
<evidence type="ECO:0000256" key="2">
    <source>
        <dbReference type="ARBA" id="ARBA00023015"/>
    </source>
</evidence>
<dbReference type="AlphaFoldDB" id="A0A6A6U790"/>
<dbReference type="OrthoDB" id="5392779at2759"/>
<gene>
    <name evidence="6" type="ORF">BT63DRAFT_374097</name>
</gene>
<dbReference type="SMART" id="SM00906">
    <property type="entry name" value="Fungal_trans"/>
    <property type="match status" value="1"/>
</dbReference>
<dbReference type="Proteomes" id="UP000799302">
    <property type="component" value="Unassembled WGS sequence"/>
</dbReference>
<sequence>MTAHAGEAIARRRKVRKGTHSCWECRNRKVKCNFALHHDVCIPCRRRGTKCVSQIVVIGGPETNENNTVNSNQTRAPISGNSIAERPVPSKDIQALLKALPCRKDLEILHSKLVRFTWYCYRSTFKPGRQEEIPDEEFRITNLLRPESHQILLARQMLLFASALQYVSPNTVLPGLSKHHHIIMHELADSAIQRVTSNDLLLGVLENLQNIILEGFYHIDGGNIRRAWITMRRAVMAAQLLGLHRPGHYRFKVINAKDDLDPETMWSCIVCMERILSLLLGLPTSTGEAVDGTRTYNIGTLVNVTAKIIDRNQIDSSQRALDITRKIDRELIEMAENWPSTFWRPLSFVGLDIESLDAFQEIKRARDHMLYYTLITQLHLPYMLSSSHALQRVYSKIACVNASREILAREIAIREYNPYGAVCRMGDFMALIAGMSLILAHTVSHCPEDRDNLLVHQRLGDRAIVERALECMTSMSELHKDVLAAKCAGLLKDLLAAEANAAEGYSSRTQSLQEASANLEDDQKVLIINVPYIGALRIAREGITTLESVETEQEHAESVTIGGIGSIHIKNPRDDNRQPINALSEAVIEASTTMAAPRAQEDLSHVAEAELEDFFVQPDPIFPDAAASMDNWVFQGLDTAFFDTLMNGVGNTQITGSNAENWDFSTLS</sequence>
<evidence type="ECO:0000259" key="5">
    <source>
        <dbReference type="PROSITE" id="PS50048"/>
    </source>
</evidence>
<dbReference type="InterPro" id="IPR036864">
    <property type="entry name" value="Zn2-C6_fun-type_DNA-bd_sf"/>
</dbReference>
<protein>
    <submittedName>
        <fullName evidence="6">Putative Zn(II)2Cys6 transcription factor</fullName>
    </submittedName>
</protein>
<dbReference type="Gene3D" id="4.10.240.10">
    <property type="entry name" value="Zn(2)-C6 fungal-type DNA-binding domain"/>
    <property type="match status" value="1"/>
</dbReference>
<feature type="domain" description="Zn(2)-C6 fungal-type" evidence="5">
    <location>
        <begin position="21"/>
        <end position="53"/>
    </location>
</feature>
<dbReference type="PANTHER" id="PTHR47840:SF1">
    <property type="entry name" value="ZN(II)2CYS6 TRANSCRIPTION FACTOR (EUROFUNG)"/>
    <property type="match status" value="1"/>
</dbReference>
<dbReference type="CDD" id="cd00067">
    <property type="entry name" value="GAL4"/>
    <property type="match status" value="1"/>
</dbReference>
<dbReference type="Pfam" id="PF00172">
    <property type="entry name" value="Zn_clus"/>
    <property type="match status" value="1"/>
</dbReference>
<dbReference type="InterPro" id="IPR001138">
    <property type="entry name" value="Zn2Cys6_DnaBD"/>
</dbReference>
<dbReference type="SUPFAM" id="SSF57701">
    <property type="entry name" value="Zn2/Cys6 DNA-binding domain"/>
    <property type="match status" value="1"/>
</dbReference>
<proteinExistence type="predicted"/>
<evidence type="ECO:0000313" key="6">
    <source>
        <dbReference type="EMBL" id="KAF2668135.1"/>
    </source>
</evidence>